<organism evidence="2 3">
    <name type="scientific">Daphnia galeata</name>
    <dbReference type="NCBI Taxonomy" id="27404"/>
    <lineage>
        <taxon>Eukaryota</taxon>
        <taxon>Metazoa</taxon>
        <taxon>Ecdysozoa</taxon>
        <taxon>Arthropoda</taxon>
        <taxon>Crustacea</taxon>
        <taxon>Branchiopoda</taxon>
        <taxon>Diplostraca</taxon>
        <taxon>Cladocera</taxon>
        <taxon>Anomopoda</taxon>
        <taxon>Daphniidae</taxon>
        <taxon>Daphnia</taxon>
    </lineage>
</organism>
<keyword evidence="3" id="KW-1185">Reference proteome</keyword>
<evidence type="ECO:0000313" key="2">
    <source>
        <dbReference type="EMBL" id="CAH0108546.1"/>
    </source>
</evidence>
<dbReference type="EMBL" id="CAKKLH010000285">
    <property type="protein sequence ID" value="CAH0108546.1"/>
    <property type="molecule type" value="Genomic_DNA"/>
</dbReference>
<keyword evidence="1" id="KW-0472">Membrane</keyword>
<name>A0A8J2RU73_9CRUS</name>
<reference evidence="2" key="1">
    <citation type="submission" date="2021-11" db="EMBL/GenBank/DDBJ databases">
        <authorList>
            <person name="Schell T."/>
        </authorList>
    </citation>
    <scope>NUCLEOTIDE SEQUENCE</scope>
    <source>
        <strain evidence="2">M5</strain>
    </source>
</reference>
<sequence length="115" mass="13534">MQCTADLRRHLKGHLFSYNALRKKYFFGFIPFNKPNQEYCNQRELIIVCWCIFMMILPPGSSQSPSSSFSDWEHKHHQIVFYSWSFLLPVLIRTILCWSSAASDRVSIGPLELFK</sequence>
<proteinExistence type="predicted"/>
<keyword evidence="1" id="KW-1133">Transmembrane helix</keyword>
<keyword evidence="1" id="KW-0812">Transmembrane</keyword>
<dbReference type="AlphaFoldDB" id="A0A8J2RU73"/>
<protein>
    <submittedName>
        <fullName evidence="2">Uncharacterized protein</fullName>
    </submittedName>
</protein>
<accession>A0A8J2RU73</accession>
<dbReference type="Proteomes" id="UP000789390">
    <property type="component" value="Unassembled WGS sequence"/>
</dbReference>
<gene>
    <name evidence="2" type="ORF">DGAL_LOCUS11939</name>
</gene>
<comment type="caution">
    <text evidence="2">The sequence shown here is derived from an EMBL/GenBank/DDBJ whole genome shotgun (WGS) entry which is preliminary data.</text>
</comment>
<evidence type="ECO:0000313" key="3">
    <source>
        <dbReference type="Proteomes" id="UP000789390"/>
    </source>
</evidence>
<evidence type="ECO:0000256" key="1">
    <source>
        <dbReference type="SAM" id="Phobius"/>
    </source>
</evidence>
<feature type="transmembrane region" description="Helical" evidence="1">
    <location>
        <begin position="81"/>
        <end position="101"/>
    </location>
</feature>